<dbReference type="InterPro" id="IPR003441">
    <property type="entry name" value="NAC-dom"/>
</dbReference>
<proteinExistence type="predicted"/>
<keyword evidence="3" id="KW-0804">Transcription</keyword>
<name>A0A2P5WJT4_GOSBA</name>
<evidence type="ECO:0000259" key="5">
    <source>
        <dbReference type="PROSITE" id="PS51005"/>
    </source>
</evidence>
<organism evidence="6 7">
    <name type="scientific">Gossypium barbadense</name>
    <name type="common">Sea Island cotton</name>
    <name type="synonym">Hibiscus barbadensis</name>
    <dbReference type="NCBI Taxonomy" id="3634"/>
    <lineage>
        <taxon>Eukaryota</taxon>
        <taxon>Viridiplantae</taxon>
        <taxon>Streptophyta</taxon>
        <taxon>Embryophyta</taxon>
        <taxon>Tracheophyta</taxon>
        <taxon>Spermatophyta</taxon>
        <taxon>Magnoliopsida</taxon>
        <taxon>eudicotyledons</taxon>
        <taxon>Gunneridae</taxon>
        <taxon>Pentapetalae</taxon>
        <taxon>rosids</taxon>
        <taxon>malvids</taxon>
        <taxon>Malvales</taxon>
        <taxon>Malvaceae</taxon>
        <taxon>Malvoideae</taxon>
        <taxon>Gossypium</taxon>
    </lineage>
</organism>
<reference evidence="6 7" key="1">
    <citation type="submission" date="2015-01" db="EMBL/GenBank/DDBJ databases">
        <title>Genome of allotetraploid Gossypium barbadense reveals genomic plasticity and fiber elongation in cotton evolution.</title>
        <authorList>
            <person name="Chen X."/>
            <person name="Liu X."/>
            <person name="Zhao B."/>
            <person name="Zheng H."/>
            <person name="Hu Y."/>
            <person name="Lu G."/>
            <person name="Yang C."/>
            <person name="Chen J."/>
            <person name="Shan C."/>
            <person name="Zhang L."/>
            <person name="Zhou Y."/>
            <person name="Wang L."/>
            <person name="Guo W."/>
            <person name="Bai Y."/>
            <person name="Ruan J."/>
            <person name="Shangguan X."/>
            <person name="Mao Y."/>
            <person name="Jiang J."/>
            <person name="Zhu Y."/>
            <person name="Lei J."/>
            <person name="Kang H."/>
            <person name="Chen S."/>
            <person name="He X."/>
            <person name="Wang R."/>
            <person name="Wang Y."/>
            <person name="Chen J."/>
            <person name="Wang L."/>
            <person name="Yu S."/>
            <person name="Wang B."/>
            <person name="Wei J."/>
            <person name="Song S."/>
            <person name="Lu X."/>
            <person name="Gao Z."/>
            <person name="Gu W."/>
            <person name="Deng X."/>
            <person name="Ma D."/>
            <person name="Wang S."/>
            <person name="Liang W."/>
            <person name="Fang L."/>
            <person name="Cai C."/>
            <person name="Zhu X."/>
            <person name="Zhou B."/>
            <person name="Zhang Y."/>
            <person name="Chen Z."/>
            <person name="Xu S."/>
            <person name="Zhu R."/>
            <person name="Wang S."/>
            <person name="Zhang T."/>
            <person name="Zhao G."/>
        </authorList>
    </citation>
    <scope>NUCLEOTIDE SEQUENCE [LARGE SCALE GENOMIC DNA]</scope>
    <source>
        <strain evidence="7">cv. Xinhai21</strain>
        <tissue evidence="6">Leaf</tissue>
    </source>
</reference>
<keyword evidence="4" id="KW-0539">Nucleus</keyword>
<dbReference type="Pfam" id="PF02365">
    <property type="entry name" value="NAM"/>
    <property type="match status" value="1"/>
</dbReference>
<dbReference type="InterPro" id="IPR036093">
    <property type="entry name" value="NAC_dom_sf"/>
</dbReference>
<evidence type="ECO:0000313" key="7">
    <source>
        <dbReference type="Proteomes" id="UP000239757"/>
    </source>
</evidence>
<dbReference type="PANTHER" id="PTHR31719">
    <property type="entry name" value="NAC TRANSCRIPTION FACTOR 56"/>
    <property type="match status" value="1"/>
</dbReference>
<evidence type="ECO:0000256" key="4">
    <source>
        <dbReference type="ARBA" id="ARBA00023242"/>
    </source>
</evidence>
<dbReference type="EMBL" id="KZ667354">
    <property type="protein sequence ID" value="PPR91359.1"/>
    <property type="molecule type" value="Genomic_DNA"/>
</dbReference>
<evidence type="ECO:0000256" key="1">
    <source>
        <dbReference type="ARBA" id="ARBA00023015"/>
    </source>
</evidence>
<dbReference type="Proteomes" id="UP000239757">
    <property type="component" value="Unassembled WGS sequence"/>
</dbReference>
<accession>A0A2P5WJT4</accession>
<keyword evidence="2" id="KW-0238">DNA-binding</keyword>
<evidence type="ECO:0000256" key="2">
    <source>
        <dbReference type="ARBA" id="ARBA00023125"/>
    </source>
</evidence>
<dbReference type="PANTHER" id="PTHR31719:SF226">
    <property type="entry name" value="NAC TRANSCRIPTION FACTOR 29-LIKE ISOFORM X1"/>
    <property type="match status" value="1"/>
</dbReference>
<dbReference type="GO" id="GO:0003677">
    <property type="term" value="F:DNA binding"/>
    <property type="evidence" value="ECO:0007669"/>
    <property type="project" value="UniProtKB-KW"/>
</dbReference>
<evidence type="ECO:0000313" key="6">
    <source>
        <dbReference type="EMBL" id="PPR91359.1"/>
    </source>
</evidence>
<evidence type="ECO:0000256" key="3">
    <source>
        <dbReference type="ARBA" id="ARBA00023163"/>
    </source>
</evidence>
<sequence length="218" mass="24928">MEQEHDMLCNMESSGAAVVGNDEIQLPRGNQVFPSDEFLADCLMKRFNGEPNPDHFHEVDLYSKHPAQLTEELEPSTDNKWYIFTPRFKKTLVTKLRPDRRTPNGYWCTTGVDKAISVEGSTNAAALKNFLDFYEGNRPDSTKTEWKMHEYRLSDAVKNTLINSKPRGDMTLDNWVLCKLYKKREMSSRSEASTPTIIEAQNNEDKSSPPAANMIIFL</sequence>
<dbReference type="Gene3D" id="2.170.150.80">
    <property type="entry name" value="NAC domain"/>
    <property type="match status" value="1"/>
</dbReference>
<dbReference type="AlphaFoldDB" id="A0A2P5WJT4"/>
<dbReference type="PROSITE" id="PS51005">
    <property type="entry name" value="NAC"/>
    <property type="match status" value="1"/>
</dbReference>
<protein>
    <recommendedName>
        <fullName evidence="5">NAC domain-containing protein</fullName>
    </recommendedName>
</protein>
<dbReference type="SUPFAM" id="SSF101941">
    <property type="entry name" value="NAC domain"/>
    <property type="match status" value="1"/>
</dbReference>
<keyword evidence="1" id="KW-0805">Transcription regulation</keyword>
<dbReference type="GO" id="GO:0006355">
    <property type="term" value="P:regulation of DNA-templated transcription"/>
    <property type="evidence" value="ECO:0007669"/>
    <property type="project" value="InterPro"/>
</dbReference>
<gene>
    <name evidence="6" type="ORF">GOBAR_AA29331</name>
</gene>
<feature type="domain" description="NAC" evidence="5">
    <location>
        <begin position="26"/>
        <end position="183"/>
    </location>
</feature>
<dbReference type="OrthoDB" id="951364at2759"/>